<evidence type="ECO:0000313" key="5">
    <source>
        <dbReference type="Proteomes" id="UP000655366"/>
    </source>
</evidence>
<sequence>MRIALGQLASGTDTAANLRVIDAYTAEAAASGAALVAFPEYATYEKKKIDATFPTVAGPLDGEVGTELSRIARSHSIALVAGLVESSPDPARAYNTLAAFDGGGRLLAAYRKIHLFDAQGFEESAFVAPGPSTEPITFDVDGLRFGLLTCYDLRFPEHAQALSDAGSQVLLACSSWVPGALKTNQWRTLLAARAIENSVFVAGVCQVPPVSVGNSLLAGPMGNVVAELGLAPGVLPVDVSPDAVAVARRHFPTHRQRRIRRAQAPPPSNRG</sequence>
<dbReference type="EMBL" id="JADNYM010000037">
    <property type="protein sequence ID" value="MBG0741694.1"/>
    <property type="molecule type" value="Genomic_DNA"/>
</dbReference>
<dbReference type="InterPro" id="IPR036526">
    <property type="entry name" value="C-N_Hydrolase_sf"/>
</dbReference>
<dbReference type="Gene3D" id="3.60.110.10">
    <property type="entry name" value="Carbon-nitrogen hydrolase"/>
    <property type="match status" value="1"/>
</dbReference>
<dbReference type="PANTHER" id="PTHR23088">
    <property type="entry name" value="NITRILASE-RELATED"/>
    <property type="match status" value="1"/>
</dbReference>
<protein>
    <submittedName>
        <fullName evidence="4">Amidohydrolase</fullName>
    </submittedName>
</protein>
<keyword evidence="5" id="KW-1185">Reference proteome</keyword>
<evidence type="ECO:0000256" key="2">
    <source>
        <dbReference type="SAM" id="MobiDB-lite"/>
    </source>
</evidence>
<feature type="domain" description="CN hydrolase" evidence="3">
    <location>
        <begin position="1"/>
        <end position="241"/>
    </location>
</feature>
<name>A0A931CUL7_9MICC</name>
<organism evidence="4 5">
    <name type="scientific">Arthrobacter terrae</name>
    <dbReference type="NCBI Taxonomy" id="2935737"/>
    <lineage>
        <taxon>Bacteria</taxon>
        <taxon>Bacillati</taxon>
        <taxon>Actinomycetota</taxon>
        <taxon>Actinomycetes</taxon>
        <taxon>Micrococcales</taxon>
        <taxon>Micrococcaceae</taxon>
        <taxon>Arthrobacter</taxon>
    </lineage>
</organism>
<comment type="similarity">
    <text evidence="1">Belongs to the carbon-nitrogen hydrolase superfamily. NIT1/NIT2 family.</text>
</comment>
<evidence type="ECO:0000259" key="3">
    <source>
        <dbReference type="PROSITE" id="PS50263"/>
    </source>
</evidence>
<dbReference type="RefSeq" id="WP_196398627.1">
    <property type="nucleotide sequence ID" value="NZ_JADNYM010000037.1"/>
</dbReference>
<dbReference type="Pfam" id="PF00795">
    <property type="entry name" value="CN_hydrolase"/>
    <property type="match status" value="1"/>
</dbReference>
<dbReference type="PROSITE" id="PS01227">
    <property type="entry name" value="UPF0012"/>
    <property type="match status" value="1"/>
</dbReference>
<dbReference type="PROSITE" id="PS50263">
    <property type="entry name" value="CN_HYDROLASE"/>
    <property type="match status" value="1"/>
</dbReference>
<dbReference type="PANTHER" id="PTHR23088:SF27">
    <property type="entry name" value="DEAMINATED GLUTATHIONE AMIDASE"/>
    <property type="match status" value="1"/>
</dbReference>
<dbReference type="AlphaFoldDB" id="A0A931CUL7"/>
<feature type="region of interest" description="Disordered" evidence="2">
    <location>
        <begin position="250"/>
        <end position="271"/>
    </location>
</feature>
<dbReference type="Proteomes" id="UP000655366">
    <property type="component" value="Unassembled WGS sequence"/>
</dbReference>
<comment type="caution">
    <text evidence="4">The sequence shown here is derived from an EMBL/GenBank/DDBJ whole genome shotgun (WGS) entry which is preliminary data.</text>
</comment>
<dbReference type="InterPro" id="IPR003010">
    <property type="entry name" value="C-N_Hydrolase"/>
</dbReference>
<dbReference type="InterPro" id="IPR001110">
    <property type="entry name" value="UPF0012_CS"/>
</dbReference>
<evidence type="ECO:0000256" key="1">
    <source>
        <dbReference type="ARBA" id="ARBA00010613"/>
    </source>
</evidence>
<evidence type="ECO:0000313" key="4">
    <source>
        <dbReference type="EMBL" id="MBG0741694.1"/>
    </source>
</evidence>
<accession>A0A931CUL7</accession>
<dbReference type="SUPFAM" id="SSF56317">
    <property type="entry name" value="Carbon-nitrogen hydrolase"/>
    <property type="match status" value="1"/>
</dbReference>
<gene>
    <name evidence="4" type="ORF">IV500_20250</name>
</gene>
<feature type="compositionally biased region" description="Basic residues" evidence="2">
    <location>
        <begin position="250"/>
        <end position="261"/>
    </location>
</feature>
<proteinExistence type="inferred from homology"/>
<reference evidence="4 5" key="1">
    <citation type="submission" date="2020-11" db="EMBL/GenBank/DDBJ databases">
        <title>Arthrobacter antarcticus sp. nov., isolated from Antarctic Soil.</title>
        <authorList>
            <person name="Li J."/>
        </authorList>
    </citation>
    <scope>NUCLEOTIDE SEQUENCE [LARGE SCALE GENOMIC DNA]</scope>
    <source>
        <strain evidence="4 5">Z1-20</strain>
    </source>
</reference>